<feature type="region of interest" description="Disordered" evidence="2">
    <location>
        <begin position="1541"/>
        <end position="1592"/>
    </location>
</feature>
<feature type="region of interest" description="Disordered" evidence="2">
    <location>
        <begin position="1"/>
        <end position="34"/>
    </location>
</feature>
<accession>A0A9P1CYW9</accession>
<feature type="region of interest" description="Disordered" evidence="2">
    <location>
        <begin position="862"/>
        <end position="888"/>
    </location>
</feature>
<feature type="compositionally biased region" description="Basic and acidic residues" evidence="2">
    <location>
        <begin position="1376"/>
        <end position="1394"/>
    </location>
</feature>
<feature type="region of interest" description="Disordered" evidence="2">
    <location>
        <begin position="624"/>
        <end position="672"/>
    </location>
</feature>
<dbReference type="EMBL" id="CAMXCT020002899">
    <property type="protein sequence ID" value="CAL1154567.1"/>
    <property type="molecule type" value="Genomic_DNA"/>
</dbReference>
<feature type="compositionally biased region" description="Polar residues" evidence="2">
    <location>
        <begin position="163"/>
        <end position="177"/>
    </location>
</feature>
<keyword evidence="1" id="KW-0862">Zinc</keyword>
<feature type="region of interest" description="Disordered" evidence="2">
    <location>
        <begin position="128"/>
        <end position="224"/>
    </location>
</feature>
<evidence type="ECO:0000256" key="2">
    <source>
        <dbReference type="SAM" id="MobiDB-lite"/>
    </source>
</evidence>
<feature type="region of interest" description="Disordered" evidence="2">
    <location>
        <begin position="1621"/>
        <end position="1672"/>
    </location>
</feature>
<feature type="region of interest" description="Disordered" evidence="2">
    <location>
        <begin position="287"/>
        <end position="331"/>
    </location>
</feature>
<evidence type="ECO:0000313" key="6">
    <source>
        <dbReference type="EMBL" id="CAL1154567.1"/>
    </source>
</evidence>
<feature type="compositionally biased region" description="Basic and acidic residues" evidence="2">
    <location>
        <begin position="200"/>
        <end position="212"/>
    </location>
</feature>
<feature type="compositionally biased region" description="Low complexity" evidence="2">
    <location>
        <begin position="1401"/>
        <end position="1410"/>
    </location>
</feature>
<feature type="region of interest" description="Disordered" evidence="2">
    <location>
        <begin position="1320"/>
        <end position="1456"/>
    </location>
</feature>
<feature type="compositionally biased region" description="Basic and acidic residues" evidence="2">
    <location>
        <begin position="1321"/>
        <end position="1331"/>
    </location>
</feature>
<evidence type="ECO:0000256" key="1">
    <source>
        <dbReference type="PROSITE-ProRule" id="PRU00723"/>
    </source>
</evidence>
<feature type="compositionally biased region" description="Low complexity" evidence="2">
    <location>
        <begin position="1218"/>
        <end position="1228"/>
    </location>
</feature>
<feature type="compositionally biased region" description="Basic and acidic residues" evidence="2">
    <location>
        <begin position="1204"/>
        <end position="1216"/>
    </location>
</feature>
<feature type="domain" description="C3H1-type" evidence="3">
    <location>
        <begin position="229"/>
        <end position="256"/>
    </location>
</feature>
<comment type="caution">
    <text evidence="5">The sequence shown here is derived from an EMBL/GenBank/DDBJ whole genome shotgun (WGS) entry which is preliminary data.</text>
</comment>
<feature type="compositionally biased region" description="Basic and acidic residues" evidence="2">
    <location>
        <begin position="1"/>
        <end position="16"/>
    </location>
</feature>
<evidence type="ECO:0000259" key="3">
    <source>
        <dbReference type="PROSITE" id="PS50103"/>
    </source>
</evidence>
<dbReference type="SMART" id="SM00343">
    <property type="entry name" value="ZnF_C2HC"/>
    <property type="match status" value="1"/>
</dbReference>
<name>A0A9P1CYW9_9DINO</name>
<protein>
    <submittedName>
        <fullName evidence="5">Uncharacterized protein</fullName>
    </submittedName>
</protein>
<keyword evidence="1" id="KW-0479">Metal-binding</keyword>
<gene>
    <name evidence="5" type="ORF">C1SCF055_LOCUS27259</name>
</gene>
<reference evidence="6" key="2">
    <citation type="submission" date="2024-04" db="EMBL/GenBank/DDBJ databases">
        <authorList>
            <person name="Chen Y."/>
            <person name="Shah S."/>
            <person name="Dougan E. K."/>
            <person name="Thang M."/>
            <person name="Chan C."/>
        </authorList>
    </citation>
    <scope>NUCLEOTIDE SEQUENCE [LARGE SCALE GENOMIC DNA]</scope>
</reference>
<dbReference type="GO" id="GO:0008270">
    <property type="term" value="F:zinc ion binding"/>
    <property type="evidence" value="ECO:0007669"/>
    <property type="project" value="UniProtKB-KW"/>
</dbReference>
<dbReference type="InterPro" id="IPR000571">
    <property type="entry name" value="Znf_CCCH"/>
</dbReference>
<keyword evidence="1" id="KW-0863">Zinc-finger</keyword>
<proteinExistence type="predicted"/>
<dbReference type="InterPro" id="IPR036875">
    <property type="entry name" value="Znf_CCHC_sf"/>
</dbReference>
<feature type="compositionally biased region" description="Basic and acidic residues" evidence="2">
    <location>
        <begin position="1174"/>
        <end position="1184"/>
    </location>
</feature>
<feature type="domain" description="CCHC-type" evidence="4">
    <location>
        <begin position="262"/>
        <end position="277"/>
    </location>
</feature>
<dbReference type="EMBL" id="CAMXCT010002899">
    <property type="protein sequence ID" value="CAI4001192.1"/>
    <property type="molecule type" value="Genomic_DNA"/>
</dbReference>
<sequence length="1701" mass="185774">APASKDDTHMDDKHPPNAEASAGETAEEMLERLQDELNAAPTTTAAPKAAAQGSEFLSVSGASTSTVVGGAQAGALVEGPTVFDEWLSLKLAMVNIMYSVKNLEKLQIYDTLLVPRLHLVLRLLGEKMVRGPPPASPQKMDGVSSGSGGQPPPPPPLPAEEMNVNSQGLGLGQPTSKSGGGKVNVKSLNGPSPGASANKAQHDGADQGDKAGKPAGGSGITAANAGSVTSSMACKFWGTENGCRKADQCRYVHSVLNPKDNRCFKCSAVGHSKKDCPVGKKKIAKTKVEKDHASSSASAAKGGAETAVKAEPSRHTTYREEGTPTKPLEDKEGVDDMVQDCKSVLKVIVPVMKTICAKGALCKAASEMIEQSAREWQKGWPPGIEILTVDTADSDQQNLHRPEVWAFLAHVVRTHPIVAIIGGPPCRTVSRLQALQSGLRPLRDRCEHRFGLPGLSDQEQHKVDGDSALLLKQVGLHRLAEESKTDDNPRVGFFLESPEDPAVWANEANSPTFWVWPEVTQLLEQPDMRLISFDQGRYGHERVKPTSCLSNLPFLEDLDQARCERPHGKVLHPEIPERVKQTDDWSAWAPGLKHALRDHQPPLQEPPTEVVEAPDWGEGLEESEFPLEGEEESGSPELGDEVAKASHDPANAPGADPEIGGEASHQKSGDWVDEEISKCSRPLLYLRNAGFTNDEWPTALRYSAEERMRVQLSALGVTMMPMLPYGASVVVKRKRWHSPGVLAPPYVNATLLTASPNMSQGWVVRSEAGQVLHVREAILPASLGEQVAMELREESADLPQLEERDDNGAVAEPSRRRLVGKQPPSNRSGIALPDREAYGPVQQLVVDSTVNRDDFEQTGEAPAQLGFLPAELPADAPYSPSLGPEDTADLELPEVASGGRVSALELPEVASGGESLSALNVPDLEKIIVRKIRKEQAEGVLLGSHNRLLMGLSEALRRVPTSEQEGLEYGKQLRYMLQDRLELEEMLQVLSKLQKADMIRLCGLRTDEPLRNTEVGEREPENQDFLPDVVAGAELEWRETETADELKVKAATVVSSLKKWVNVPIVGEVTEKVKAFVAVVFTLVVMSLVVRLKRLENPGCPGSFRTCALRLRDAMASTTGDGAGGDEPDEDRPDKSWVKGDYEPEPSKKKKKKKKKGKGHRHEGEGETAEDQLESFKRAKKEEPTPVAVPAETRSEPSADTDDDWGKWRGNRRDQEPTEAPEAPEAAPGTPVVILGEAVPTTPPLYPLVDAAGHGSFRPPEPKNPPRTSALRQQLLGRQQMLDRLRTLGRQQMTDLRAPEARCTFLGIWCPTQCEVLAEASPDRSEEHEEWTGDPAGSNEEPEEEVPPEVPSEKEQSEDRSDKDREKKEKKRKKKKEEEIERLPVVERGPRDPPPDPPAPALKLAALRMPCNTGRDEGHGRRQQGEEGQADEEEPWERAEFQQPPSGKKDGWTPQLKGWVMRKHGTMRERRFHPLHRGVPFDPNCLEALWVTVAFGQDGRRTVHRDRWSDGPRDLFPTKESWRGFTFFKLKSLEGNQDGIGQVPRYHAGEDGPLPYVPTQEPFGPTTTSSSTSNAAAEPSSSTSNAAAEPSSSTAAAAASGAVLRWGYRRGGAAERGRVVVQAGSQTPRPPANAEETSGEWSVIEEAPASKDDTHMDDKHPPNATGHLAQDLRPEKRYKLLLGGRLCRKGSSRSIPHHVWM</sequence>
<evidence type="ECO:0000259" key="4">
    <source>
        <dbReference type="PROSITE" id="PS50158"/>
    </source>
</evidence>
<dbReference type="SUPFAM" id="SSF57756">
    <property type="entry name" value="Retrovirus zinc finger-like domains"/>
    <property type="match status" value="1"/>
</dbReference>
<dbReference type="InterPro" id="IPR001878">
    <property type="entry name" value="Znf_CCHC"/>
</dbReference>
<feature type="region of interest" description="Disordered" evidence="2">
    <location>
        <begin position="1118"/>
        <end position="1231"/>
    </location>
</feature>
<dbReference type="PROSITE" id="PS50158">
    <property type="entry name" value="ZF_CCHC"/>
    <property type="match status" value="1"/>
</dbReference>
<feature type="region of interest" description="Disordered" evidence="2">
    <location>
        <begin position="1245"/>
        <end position="1268"/>
    </location>
</feature>
<organism evidence="5">
    <name type="scientific">Cladocopium goreaui</name>
    <dbReference type="NCBI Taxonomy" id="2562237"/>
    <lineage>
        <taxon>Eukaryota</taxon>
        <taxon>Sar</taxon>
        <taxon>Alveolata</taxon>
        <taxon>Dinophyceae</taxon>
        <taxon>Suessiales</taxon>
        <taxon>Symbiodiniaceae</taxon>
        <taxon>Cladocopium</taxon>
    </lineage>
</organism>
<feature type="compositionally biased region" description="Basic and acidic residues" evidence="2">
    <location>
        <begin position="1132"/>
        <end position="1147"/>
    </location>
</feature>
<feature type="compositionally biased region" description="Basic and acidic residues" evidence="2">
    <location>
        <begin position="1414"/>
        <end position="1425"/>
    </location>
</feature>
<reference evidence="5" key="1">
    <citation type="submission" date="2022-10" db="EMBL/GenBank/DDBJ databases">
        <authorList>
            <person name="Chen Y."/>
            <person name="Dougan E. K."/>
            <person name="Chan C."/>
            <person name="Rhodes N."/>
            <person name="Thang M."/>
        </authorList>
    </citation>
    <scope>NUCLEOTIDE SEQUENCE</scope>
</reference>
<feature type="compositionally biased region" description="Basic and acidic residues" evidence="2">
    <location>
        <begin position="1351"/>
        <end position="1367"/>
    </location>
</feature>
<feature type="compositionally biased region" description="Low complexity" evidence="2">
    <location>
        <begin position="1566"/>
        <end position="1592"/>
    </location>
</feature>
<evidence type="ECO:0000313" key="5">
    <source>
        <dbReference type="EMBL" id="CAI4001192.1"/>
    </source>
</evidence>
<feature type="zinc finger region" description="C3H1-type" evidence="1">
    <location>
        <begin position="229"/>
        <end position="256"/>
    </location>
</feature>
<feature type="non-terminal residue" evidence="5">
    <location>
        <position position="1"/>
    </location>
</feature>
<feature type="compositionally biased region" description="Basic residues" evidence="2">
    <location>
        <begin position="1148"/>
        <end position="1161"/>
    </location>
</feature>
<feature type="compositionally biased region" description="Basic and acidic residues" evidence="2">
    <location>
        <begin position="1648"/>
        <end position="1661"/>
    </location>
</feature>
<dbReference type="PROSITE" id="PS50103">
    <property type="entry name" value="ZF_C3H1"/>
    <property type="match status" value="1"/>
</dbReference>
<feature type="compositionally biased region" description="Acidic residues" evidence="2">
    <location>
        <begin position="624"/>
        <end position="640"/>
    </location>
</feature>
<feature type="non-terminal residue" evidence="5">
    <location>
        <position position="1701"/>
    </location>
</feature>
<feature type="region of interest" description="Disordered" evidence="2">
    <location>
        <begin position="795"/>
        <end position="834"/>
    </location>
</feature>
<dbReference type="GO" id="GO:0003676">
    <property type="term" value="F:nucleic acid binding"/>
    <property type="evidence" value="ECO:0007669"/>
    <property type="project" value="InterPro"/>
</dbReference>
<feature type="compositionally biased region" description="Basic and acidic residues" evidence="2">
    <location>
        <begin position="311"/>
        <end position="331"/>
    </location>
</feature>